<feature type="domain" description="MoaB/Mog" evidence="5">
    <location>
        <begin position="198"/>
        <end position="338"/>
    </location>
</feature>
<dbReference type="GO" id="GO:0005829">
    <property type="term" value="C:cytosol"/>
    <property type="evidence" value="ECO:0007669"/>
    <property type="project" value="TreeGrafter"/>
</dbReference>
<dbReference type="KEGG" id="hna:Hneap_1107"/>
<dbReference type="RefSeq" id="WP_012823979.1">
    <property type="nucleotide sequence ID" value="NC_013422.1"/>
</dbReference>
<evidence type="ECO:0000313" key="7">
    <source>
        <dbReference type="Proteomes" id="UP000009102"/>
    </source>
</evidence>
<dbReference type="SUPFAM" id="SSF53218">
    <property type="entry name" value="Molybdenum cofactor biosynthesis proteins"/>
    <property type="match status" value="1"/>
</dbReference>
<evidence type="ECO:0000313" key="6">
    <source>
        <dbReference type="EMBL" id="ACX95943.1"/>
    </source>
</evidence>
<dbReference type="UniPathway" id="UPA00344"/>
<organism evidence="6 7">
    <name type="scientific">Halothiobacillus neapolitanus (strain ATCC 23641 / DSM 15147 / CIP 104769 / NCIMB 8539 / c2)</name>
    <name type="common">Thiobacillus neapolitanus</name>
    <dbReference type="NCBI Taxonomy" id="555778"/>
    <lineage>
        <taxon>Bacteria</taxon>
        <taxon>Pseudomonadati</taxon>
        <taxon>Pseudomonadota</taxon>
        <taxon>Gammaproteobacteria</taxon>
        <taxon>Chromatiales</taxon>
        <taxon>Halothiobacillaceae</taxon>
        <taxon>Halothiobacillus</taxon>
    </lineage>
</organism>
<dbReference type="Pfam" id="PF00994">
    <property type="entry name" value="MoCF_biosynth"/>
    <property type="match status" value="1"/>
</dbReference>
<dbReference type="InterPro" id="IPR036135">
    <property type="entry name" value="MoeA_linker/N_sf"/>
</dbReference>
<comment type="cofactor">
    <cofactor evidence="4">
        <name>Mg(2+)</name>
        <dbReference type="ChEBI" id="CHEBI:18420"/>
    </cofactor>
</comment>
<dbReference type="STRING" id="555778.Hneap_1107"/>
<dbReference type="Gene3D" id="2.170.190.11">
    <property type="entry name" value="Molybdopterin biosynthesis moea protein, domain 3"/>
    <property type="match status" value="1"/>
</dbReference>
<dbReference type="Gene3D" id="3.40.980.10">
    <property type="entry name" value="MoaB/Mog-like domain"/>
    <property type="match status" value="1"/>
</dbReference>
<dbReference type="GO" id="GO:0006777">
    <property type="term" value="P:Mo-molybdopterin cofactor biosynthetic process"/>
    <property type="evidence" value="ECO:0007669"/>
    <property type="project" value="UniProtKB-UniRule"/>
</dbReference>
<keyword evidence="4" id="KW-0460">Magnesium</keyword>
<dbReference type="InterPro" id="IPR038987">
    <property type="entry name" value="MoeA-like"/>
</dbReference>
<gene>
    <name evidence="6" type="ordered locus">Hneap_1107</name>
</gene>
<keyword evidence="4" id="KW-0479">Metal-binding</keyword>
<comment type="similarity">
    <text evidence="2 4">Belongs to the MoeA family.</text>
</comment>
<dbReference type="Proteomes" id="UP000009102">
    <property type="component" value="Chromosome"/>
</dbReference>
<dbReference type="SMART" id="SM00852">
    <property type="entry name" value="MoCF_biosynth"/>
    <property type="match status" value="1"/>
</dbReference>
<sequence>MNTPLLEPPVGAPPQDTCAIFDTNPSPAEAVERLCAHIQPTPCETVPLRAALGRCLAEPLPAPMAFPPFTRAMMDGYALRAAEVEPEAQWHVLDEVIAGQIADKPLPTHTAVRIATGAPLPICADTVLRQECAQRFGQTLRGLLPRIELGKDTEAIGSVTAVGDLLISAHSPLLPADLAKAARHGISQLSVHRPARIALLVIGNELTPAGSPLPRGHLYEHNALLIESTLDQHRLGQIIHTAAVKDDLAAIDQALSTARAQRPDLLILIGGTSVGTHDFTRRALSRHGQPLFEGVHTRPGRTACASVTNNGLVLLALPGSPKAVHALLESILLPTLRFMQGHLIP</sequence>
<dbReference type="Gene3D" id="3.90.105.10">
    <property type="entry name" value="Molybdopterin biosynthesis moea protein, domain 2"/>
    <property type="match status" value="1"/>
</dbReference>
<accession>D0KZS0</accession>
<evidence type="ECO:0000259" key="5">
    <source>
        <dbReference type="SMART" id="SM00852"/>
    </source>
</evidence>
<proteinExistence type="inferred from homology"/>
<evidence type="ECO:0000256" key="3">
    <source>
        <dbReference type="ARBA" id="ARBA00047317"/>
    </source>
</evidence>
<dbReference type="HOGENOM" id="CLU_010186_7_0_6"/>
<dbReference type="InterPro" id="IPR005110">
    <property type="entry name" value="MoeA_linker/N"/>
</dbReference>
<dbReference type="GO" id="GO:0046872">
    <property type="term" value="F:metal ion binding"/>
    <property type="evidence" value="ECO:0007669"/>
    <property type="project" value="UniProtKB-UniRule"/>
</dbReference>
<dbReference type="CDD" id="cd00887">
    <property type="entry name" value="MoeA"/>
    <property type="match status" value="1"/>
</dbReference>
<dbReference type="SUPFAM" id="SSF63882">
    <property type="entry name" value="MoeA N-terminal region -like"/>
    <property type="match status" value="1"/>
</dbReference>
<name>D0KZS0_HALNC</name>
<protein>
    <recommendedName>
        <fullName evidence="4">Molybdopterin molybdenumtransferase</fullName>
        <ecNumber evidence="4">2.10.1.1</ecNumber>
    </recommendedName>
</protein>
<comment type="function">
    <text evidence="1 4">Catalyzes the insertion of molybdate into adenylated molybdopterin with the concomitant release of AMP.</text>
</comment>
<comment type="pathway">
    <text evidence="4">Cofactor biosynthesis; molybdopterin biosynthesis.</text>
</comment>
<keyword evidence="7" id="KW-1185">Reference proteome</keyword>
<dbReference type="InterPro" id="IPR036425">
    <property type="entry name" value="MoaB/Mog-like_dom_sf"/>
</dbReference>
<dbReference type="AlphaFoldDB" id="D0KZS0"/>
<dbReference type="PANTHER" id="PTHR10192">
    <property type="entry name" value="MOLYBDOPTERIN BIOSYNTHESIS PROTEIN"/>
    <property type="match status" value="1"/>
</dbReference>
<dbReference type="OrthoDB" id="9804758at2"/>
<evidence type="ECO:0000256" key="1">
    <source>
        <dbReference type="ARBA" id="ARBA00002901"/>
    </source>
</evidence>
<dbReference type="Pfam" id="PF03453">
    <property type="entry name" value="MoeA_N"/>
    <property type="match status" value="1"/>
</dbReference>
<evidence type="ECO:0000256" key="4">
    <source>
        <dbReference type="RuleBase" id="RU365090"/>
    </source>
</evidence>
<evidence type="ECO:0000256" key="2">
    <source>
        <dbReference type="ARBA" id="ARBA00010763"/>
    </source>
</evidence>
<dbReference type="EC" id="2.10.1.1" evidence="4"/>
<keyword evidence="4" id="KW-0501">Molybdenum cofactor biosynthesis</keyword>
<dbReference type="PANTHER" id="PTHR10192:SF5">
    <property type="entry name" value="GEPHYRIN"/>
    <property type="match status" value="1"/>
</dbReference>
<dbReference type="GO" id="GO:0061599">
    <property type="term" value="F:molybdopterin molybdotransferase activity"/>
    <property type="evidence" value="ECO:0007669"/>
    <property type="project" value="UniProtKB-UniRule"/>
</dbReference>
<dbReference type="InterPro" id="IPR001453">
    <property type="entry name" value="MoaB/Mog_dom"/>
</dbReference>
<reference evidence="6 7" key="1">
    <citation type="submission" date="2009-10" db="EMBL/GenBank/DDBJ databases">
        <title>Complete sequence of Halothiobacillus neapolitanus c2.</title>
        <authorList>
            <consortium name="US DOE Joint Genome Institute"/>
            <person name="Lucas S."/>
            <person name="Copeland A."/>
            <person name="Lapidus A."/>
            <person name="Glavina del Rio T."/>
            <person name="Tice H."/>
            <person name="Bruce D."/>
            <person name="Goodwin L."/>
            <person name="Pitluck S."/>
            <person name="Davenport K."/>
            <person name="Brettin T."/>
            <person name="Detter J.C."/>
            <person name="Han C."/>
            <person name="Tapia R."/>
            <person name="Larimer F."/>
            <person name="Land M."/>
            <person name="Hauser L."/>
            <person name="Kyrpides N."/>
            <person name="Mikhailova N."/>
            <person name="Kerfeld C."/>
            <person name="Cannon G."/>
            <person name="Heinhort S."/>
        </authorList>
    </citation>
    <scope>NUCLEOTIDE SEQUENCE [LARGE SCALE GENOMIC DNA]</scope>
    <source>
        <strain evidence="7">ATCC 23641 / c2</strain>
    </source>
</reference>
<dbReference type="EMBL" id="CP001801">
    <property type="protein sequence ID" value="ACX95943.1"/>
    <property type="molecule type" value="Genomic_DNA"/>
</dbReference>
<comment type="catalytic activity">
    <reaction evidence="3">
        <text>adenylyl-molybdopterin + molybdate = Mo-molybdopterin + AMP + H(+)</text>
        <dbReference type="Rhea" id="RHEA:35047"/>
        <dbReference type="ChEBI" id="CHEBI:15378"/>
        <dbReference type="ChEBI" id="CHEBI:36264"/>
        <dbReference type="ChEBI" id="CHEBI:62727"/>
        <dbReference type="ChEBI" id="CHEBI:71302"/>
        <dbReference type="ChEBI" id="CHEBI:456215"/>
        <dbReference type="EC" id="2.10.1.1"/>
    </reaction>
</comment>
<keyword evidence="4" id="KW-0500">Molybdenum</keyword>
<keyword evidence="4" id="KW-0808">Transferase</keyword>
<dbReference type="eggNOG" id="COG0303">
    <property type="taxonomic scope" value="Bacteria"/>
</dbReference>